<proteinExistence type="inferred from homology"/>
<dbReference type="EMBL" id="JACIVI010000001">
    <property type="protein sequence ID" value="MBB1160765.1"/>
    <property type="molecule type" value="Genomic_DNA"/>
</dbReference>
<dbReference type="PANTHER" id="PTHR24305:SF166">
    <property type="entry name" value="CYTOCHROME P450 12A4, MITOCHONDRIAL-RELATED"/>
    <property type="match status" value="1"/>
</dbReference>
<dbReference type="Gene3D" id="1.10.630.10">
    <property type="entry name" value="Cytochrome P450"/>
    <property type="match status" value="1"/>
</dbReference>
<keyword evidence="4" id="KW-0560">Oxidoreductase</keyword>
<dbReference type="InterPro" id="IPR001128">
    <property type="entry name" value="Cyt_P450"/>
</dbReference>
<evidence type="ECO:0000313" key="6">
    <source>
        <dbReference type="Proteomes" id="UP000586093"/>
    </source>
</evidence>
<dbReference type="InterPro" id="IPR036396">
    <property type="entry name" value="Cyt_P450_sf"/>
</dbReference>
<dbReference type="AlphaFoldDB" id="A0A839HFS7"/>
<gene>
    <name evidence="5" type="ORF">H4F90_02055</name>
</gene>
<comment type="similarity">
    <text evidence="2 4">Belongs to the cytochrome P450 family.</text>
</comment>
<organism evidence="5 6">
    <name type="scientific">Aquariibacter albus</name>
    <dbReference type="NCBI Taxonomy" id="2759899"/>
    <lineage>
        <taxon>Bacteria</taxon>
        <taxon>Pseudomonadati</taxon>
        <taxon>Pseudomonadota</taxon>
        <taxon>Betaproteobacteria</taxon>
        <taxon>Burkholderiales</taxon>
        <taxon>Sphaerotilaceae</taxon>
        <taxon>Aquariibacter</taxon>
    </lineage>
</organism>
<dbReference type="InterPro" id="IPR050121">
    <property type="entry name" value="Cytochrome_P450_monoxygenase"/>
</dbReference>
<dbReference type="InterPro" id="IPR002401">
    <property type="entry name" value="Cyt_P450_E_grp-I"/>
</dbReference>
<keyword evidence="3 4" id="KW-0408">Iron</keyword>
<feature type="binding site" description="axial binding residue" evidence="3">
    <location>
        <position position="399"/>
    </location>
    <ligand>
        <name>heme</name>
        <dbReference type="ChEBI" id="CHEBI:30413"/>
    </ligand>
    <ligandPart>
        <name>Fe</name>
        <dbReference type="ChEBI" id="CHEBI:18248"/>
    </ligandPart>
</feature>
<keyword evidence="3 4" id="KW-0349">Heme</keyword>
<dbReference type="GO" id="GO:0020037">
    <property type="term" value="F:heme binding"/>
    <property type="evidence" value="ECO:0007669"/>
    <property type="project" value="InterPro"/>
</dbReference>
<name>A0A839HFS7_9BURK</name>
<dbReference type="PROSITE" id="PS00086">
    <property type="entry name" value="CYTOCHROME_P450"/>
    <property type="match status" value="1"/>
</dbReference>
<dbReference type="PANTHER" id="PTHR24305">
    <property type="entry name" value="CYTOCHROME P450"/>
    <property type="match status" value="1"/>
</dbReference>
<protein>
    <submittedName>
        <fullName evidence="5">Cytochrome P450</fullName>
    </submittedName>
</protein>
<dbReference type="GO" id="GO:0016705">
    <property type="term" value="F:oxidoreductase activity, acting on paired donors, with incorporation or reduction of molecular oxygen"/>
    <property type="evidence" value="ECO:0007669"/>
    <property type="project" value="InterPro"/>
</dbReference>
<dbReference type="Pfam" id="PF00067">
    <property type="entry name" value="p450"/>
    <property type="match status" value="1"/>
</dbReference>
<keyword evidence="3 4" id="KW-0479">Metal-binding</keyword>
<dbReference type="Proteomes" id="UP000586093">
    <property type="component" value="Unassembled WGS sequence"/>
</dbReference>
<comment type="cofactor">
    <cofactor evidence="1 3">
        <name>heme</name>
        <dbReference type="ChEBI" id="CHEBI:30413"/>
    </cofactor>
</comment>
<comment type="caution">
    <text evidence="5">The sequence shown here is derived from an EMBL/GenBank/DDBJ whole genome shotgun (WGS) entry which is preliminary data.</text>
</comment>
<evidence type="ECO:0000256" key="1">
    <source>
        <dbReference type="ARBA" id="ARBA00001971"/>
    </source>
</evidence>
<reference evidence="5 6" key="1">
    <citation type="submission" date="2020-08" db="EMBL/GenBank/DDBJ databases">
        <title>Aquariorum lacteus gen. nov., sp. nov., a new member of the family Comamonadaceae, isolated from freshwater aquarium.</title>
        <authorList>
            <person name="Chun S.-J."/>
        </authorList>
    </citation>
    <scope>NUCLEOTIDE SEQUENCE [LARGE SCALE GENOMIC DNA]</scope>
    <source>
        <strain evidence="5 6">SJAQ100</strain>
    </source>
</reference>
<dbReference type="SUPFAM" id="SSF48264">
    <property type="entry name" value="Cytochrome P450"/>
    <property type="match status" value="1"/>
</dbReference>
<accession>A0A839HFS7</accession>
<dbReference type="RefSeq" id="WP_182661012.1">
    <property type="nucleotide sequence ID" value="NZ_JACIVI010000001.1"/>
</dbReference>
<sequence>MPPRPGPRSLAALLGGLFRRDGRSMLNLLPPRAYRVQMGSARLAGQRLHLVNAPETVRELLVERAEAFPKHPYLADILQPLIGISLFNATGAAWARQRRLVDQAFALAGLRLAFPRMLDSIDALLARTDALADGRQTWDADAAMSHVTADIIFRTLLSQPLSAEAAQRVHDAFRRYQADAQRVMGLSALRLPTWLHRRRCRQQGAAIRATFAGPIHARHQALQRGEAGGPDDMLAALFRAEDPLDGSRLGVEEVVDQVGTLFLAGHETSASTLAWALYLLACQPALQDAVHASVQQLWTDRPPAFGDTRQLEQVQAVFRETLRLYPPIAFYLREAAGADCLRGKAVQAGDMVVVSPWIVHRHHAHWPQPDTFDPDRFGPQAASAPRGAYLPFGLGPRACPGAAFATQESVLILARLVQRYRLQPLPGHTPQPTARLTLRSANGVKLRLLRR</sequence>
<dbReference type="PRINTS" id="PR00385">
    <property type="entry name" value="P450"/>
</dbReference>
<dbReference type="InterPro" id="IPR017972">
    <property type="entry name" value="Cyt_P450_CS"/>
</dbReference>
<evidence type="ECO:0000256" key="2">
    <source>
        <dbReference type="ARBA" id="ARBA00010617"/>
    </source>
</evidence>
<evidence type="ECO:0000256" key="4">
    <source>
        <dbReference type="RuleBase" id="RU000461"/>
    </source>
</evidence>
<dbReference type="GO" id="GO:0004497">
    <property type="term" value="F:monooxygenase activity"/>
    <property type="evidence" value="ECO:0007669"/>
    <property type="project" value="UniProtKB-KW"/>
</dbReference>
<evidence type="ECO:0000256" key="3">
    <source>
        <dbReference type="PIRSR" id="PIRSR602401-1"/>
    </source>
</evidence>
<keyword evidence="6" id="KW-1185">Reference proteome</keyword>
<evidence type="ECO:0000313" key="5">
    <source>
        <dbReference type="EMBL" id="MBB1160765.1"/>
    </source>
</evidence>
<dbReference type="GO" id="GO:0005506">
    <property type="term" value="F:iron ion binding"/>
    <property type="evidence" value="ECO:0007669"/>
    <property type="project" value="InterPro"/>
</dbReference>
<dbReference type="PRINTS" id="PR00463">
    <property type="entry name" value="EP450I"/>
</dbReference>
<keyword evidence="4" id="KW-0503">Monooxygenase</keyword>